<dbReference type="RefSeq" id="WP_038642350.1">
    <property type="nucleotide sequence ID" value="NZ_CP009888.1"/>
</dbReference>
<dbReference type="EMBL" id="CP009888">
    <property type="protein sequence ID" value="AIY65962.1"/>
    <property type="molecule type" value="Genomic_DNA"/>
</dbReference>
<protein>
    <submittedName>
        <fullName evidence="1">DNA-binding protein</fullName>
    </submittedName>
</protein>
<reference evidence="1 2" key="1">
    <citation type="submission" date="2014-11" db="EMBL/GenBank/DDBJ databases">
        <title>Complete Genome Sequence of Pseudoalteromonas sp. Strain OCN003 Isolated from Kaneohe Bay, Oahu, Hawaii.</title>
        <authorList>
            <person name="Beurmann S."/>
            <person name="Videau P."/>
            <person name="Ushijima B."/>
            <person name="Smith A.M."/>
            <person name="Aeby G.S."/>
            <person name="Callahan S.M."/>
            <person name="Belcaid M."/>
        </authorList>
    </citation>
    <scope>NUCLEOTIDE SEQUENCE [LARGE SCALE GENOMIC DNA]</scope>
    <source>
        <strain evidence="1 2">OCN003</strain>
    </source>
</reference>
<evidence type="ECO:0000313" key="2">
    <source>
        <dbReference type="Proteomes" id="UP000030341"/>
    </source>
</evidence>
<sequence>MSLGTEQITDLELLLKFPTSSAMQGLKIHHDAPASLQASAKRLFDRGIIDQVDGGYLTELGHELQQHALHLSNALK</sequence>
<evidence type="ECO:0000313" key="1">
    <source>
        <dbReference type="EMBL" id="AIY65962.1"/>
    </source>
</evidence>
<dbReference type="Pfam" id="PF18918">
    <property type="entry name" value="DUF5669"/>
    <property type="match status" value="1"/>
</dbReference>
<dbReference type="OrthoDB" id="5600572at2"/>
<gene>
    <name evidence="1" type="ORF">OM33_13120</name>
</gene>
<name>A0A0A7EIZ1_9GAMM</name>
<keyword evidence="2" id="KW-1185">Reference proteome</keyword>
<dbReference type="InterPro" id="IPR013468">
    <property type="entry name" value="CHP02647"/>
</dbReference>
<dbReference type="STRING" id="1348114.OM33_13120"/>
<accession>A0A0A7EIZ1</accession>
<dbReference type="eggNOG" id="ENOG50330CB">
    <property type="taxonomic scope" value="Bacteria"/>
</dbReference>
<dbReference type="Proteomes" id="UP000030341">
    <property type="component" value="Chromosome 1"/>
</dbReference>
<dbReference type="KEGG" id="pseo:OM33_13120"/>
<proteinExistence type="predicted"/>
<dbReference type="NCBIfam" id="TIGR02647">
    <property type="entry name" value="DNA"/>
    <property type="match status" value="1"/>
</dbReference>
<keyword evidence="1" id="KW-0238">DNA-binding</keyword>
<dbReference type="AlphaFoldDB" id="A0A0A7EIZ1"/>
<dbReference type="HOGENOM" id="CLU_176279_0_0_6"/>
<organism evidence="1 2">
    <name type="scientific">Pseudoalteromonas piratica</name>
    <dbReference type="NCBI Taxonomy" id="1348114"/>
    <lineage>
        <taxon>Bacteria</taxon>
        <taxon>Pseudomonadati</taxon>
        <taxon>Pseudomonadota</taxon>
        <taxon>Gammaproteobacteria</taxon>
        <taxon>Alteromonadales</taxon>
        <taxon>Pseudoalteromonadaceae</taxon>
        <taxon>Pseudoalteromonas</taxon>
    </lineage>
</organism>
<dbReference type="GO" id="GO:0003677">
    <property type="term" value="F:DNA binding"/>
    <property type="evidence" value="ECO:0007669"/>
    <property type="project" value="UniProtKB-KW"/>
</dbReference>